<accession>A0A9D4ND34</accession>
<name>A0A9D4ND34_DREPO</name>
<dbReference type="AlphaFoldDB" id="A0A9D4ND34"/>
<dbReference type="Proteomes" id="UP000828390">
    <property type="component" value="Unassembled WGS sequence"/>
</dbReference>
<reference evidence="2" key="2">
    <citation type="submission" date="2020-11" db="EMBL/GenBank/DDBJ databases">
        <authorList>
            <person name="McCartney M.A."/>
            <person name="Auch B."/>
            <person name="Kono T."/>
            <person name="Mallez S."/>
            <person name="Becker A."/>
            <person name="Gohl D.M."/>
            <person name="Silverstein K.A.T."/>
            <person name="Koren S."/>
            <person name="Bechman K.B."/>
            <person name="Herman A."/>
            <person name="Abrahante J.E."/>
            <person name="Garbe J."/>
        </authorList>
    </citation>
    <scope>NUCLEOTIDE SEQUENCE</scope>
    <source>
        <strain evidence="2">Duluth1</strain>
        <tissue evidence="2">Whole animal</tissue>
    </source>
</reference>
<evidence type="ECO:0000256" key="1">
    <source>
        <dbReference type="SAM" id="SignalP"/>
    </source>
</evidence>
<keyword evidence="1" id="KW-0732">Signal</keyword>
<reference evidence="2" key="1">
    <citation type="journal article" date="2019" name="bioRxiv">
        <title>The Genome of the Zebra Mussel, Dreissena polymorpha: A Resource for Invasive Species Research.</title>
        <authorList>
            <person name="McCartney M.A."/>
            <person name="Auch B."/>
            <person name="Kono T."/>
            <person name="Mallez S."/>
            <person name="Zhang Y."/>
            <person name="Obille A."/>
            <person name="Becker A."/>
            <person name="Abrahante J.E."/>
            <person name="Garbe J."/>
            <person name="Badalamenti J.P."/>
            <person name="Herman A."/>
            <person name="Mangelson H."/>
            <person name="Liachko I."/>
            <person name="Sullivan S."/>
            <person name="Sone E.D."/>
            <person name="Koren S."/>
            <person name="Silverstein K.A.T."/>
            <person name="Beckman K.B."/>
            <person name="Gohl D.M."/>
        </authorList>
    </citation>
    <scope>NUCLEOTIDE SEQUENCE</scope>
    <source>
        <strain evidence="2">Duluth1</strain>
        <tissue evidence="2">Whole animal</tissue>
    </source>
</reference>
<feature type="signal peptide" evidence="1">
    <location>
        <begin position="1"/>
        <end position="21"/>
    </location>
</feature>
<proteinExistence type="predicted"/>
<dbReference type="PROSITE" id="PS51257">
    <property type="entry name" value="PROKAR_LIPOPROTEIN"/>
    <property type="match status" value="1"/>
</dbReference>
<keyword evidence="3" id="KW-1185">Reference proteome</keyword>
<organism evidence="2 3">
    <name type="scientific">Dreissena polymorpha</name>
    <name type="common">Zebra mussel</name>
    <name type="synonym">Mytilus polymorpha</name>
    <dbReference type="NCBI Taxonomy" id="45954"/>
    <lineage>
        <taxon>Eukaryota</taxon>
        <taxon>Metazoa</taxon>
        <taxon>Spiralia</taxon>
        <taxon>Lophotrochozoa</taxon>
        <taxon>Mollusca</taxon>
        <taxon>Bivalvia</taxon>
        <taxon>Autobranchia</taxon>
        <taxon>Heteroconchia</taxon>
        <taxon>Euheterodonta</taxon>
        <taxon>Imparidentia</taxon>
        <taxon>Neoheterodontei</taxon>
        <taxon>Myida</taxon>
        <taxon>Dreissenoidea</taxon>
        <taxon>Dreissenidae</taxon>
        <taxon>Dreissena</taxon>
    </lineage>
</organism>
<dbReference type="EMBL" id="JAIWYP010000001">
    <property type="protein sequence ID" value="KAH3891057.1"/>
    <property type="molecule type" value="Genomic_DNA"/>
</dbReference>
<gene>
    <name evidence="2" type="ORF">DPMN_015148</name>
</gene>
<protein>
    <submittedName>
        <fullName evidence="2">Uncharacterized protein</fullName>
    </submittedName>
</protein>
<feature type="chain" id="PRO_5039007667" evidence="1">
    <location>
        <begin position="22"/>
        <end position="70"/>
    </location>
</feature>
<comment type="caution">
    <text evidence="2">The sequence shown here is derived from an EMBL/GenBank/DDBJ whole genome shotgun (WGS) entry which is preliminary data.</text>
</comment>
<sequence>MRVTLLFAFLAIVLTASCVLGYPDEYGTGDKDIRGMDAQANRDEYDGGMIDEYDSKMDGKMGLGDGSVGK</sequence>
<evidence type="ECO:0000313" key="3">
    <source>
        <dbReference type="Proteomes" id="UP000828390"/>
    </source>
</evidence>
<evidence type="ECO:0000313" key="2">
    <source>
        <dbReference type="EMBL" id="KAH3891057.1"/>
    </source>
</evidence>